<reference evidence="2" key="2">
    <citation type="submission" date="2025-09" db="UniProtKB">
        <authorList>
            <consortium name="Ensembl"/>
        </authorList>
    </citation>
    <scope>IDENTIFICATION</scope>
</reference>
<evidence type="ECO:0000313" key="3">
    <source>
        <dbReference type="Proteomes" id="UP000694428"/>
    </source>
</evidence>
<evidence type="ECO:0000256" key="1">
    <source>
        <dbReference type="SAM" id="Coils"/>
    </source>
</evidence>
<keyword evidence="3" id="KW-1185">Reference proteome</keyword>
<dbReference type="AlphaFoldDB" id="A0A8C9EI82"/>
<dbReference type="Ensembl" id="ENSPSTT00000000973.1">
    <property type="protein sequence ID" value="ENSPSTP00000000926.1"/>
    <property type="gene ID" value="ENSPSTG00000000760.1"/>
</dbReference>
<dbReference type="Proteomes" id="UP000694428">
    <property type="component" value="Unplaced"/>
</dbReference>
<sequence length="336" mass="37464">MLMKQQDRLEEREQDIEEQLYKLESDKRLVEEKVSQLKDEVRLQYEKMHQILDEDLRKTMEILDKAQAKFCNENAAQVLHLNERMQEAKKLLSSVQVMFDKTEDINFMKVRNLCQGGRWPQAGFGGGEAWLTMRGPLSTPVPFLQSIPMYPCTVSNSGAEKRKHSTAFPEGSFLEPSSGTVASQYMSQGASAGEGQSAQAMVPCSSTQHIVGLPSGPQPVHSGSVFNPSHYPNTTSSQQSVLSQYGGRKILVCSVDNCYCSSVSNHSGHQPYPRSGHFPWTVSSQEYSHPLPPAPAVPQSLPGLAVRDWIDASQQHGRQDFYRVYGQPSAKHYVTS</sequence>
<accession>A0A8C9EI82</accession>
<evidence type="ECO:0000313" key="2">
    <source>
        <dbReference type="Ensembl" id="ENSPSTP00000000926.1"/>
    </source>
</evidence>
<name>A0A8C9EI82_PAVCR</name>
<keyword evidence="1" id="KW-0175">Coiled coil</keyword>
<feature type="coiled-coil region" evidence="1">
    <location>
        <begin position="6"/>
        <end position="40"/>
    </location>
</feature>
<reference evidence="2" key="1">
    <citation type="submission" date="2025-08" db="UniProtKB">
        <authorList>
            <consortium name="Ensembl"/>
        </authorList>
    </citation>
    <scope>IDENTIFICATION</scope>
</reference>
<proteinExistence type="predicted"/>
<organism evidence="2 3">
    <name type="scientific">Pavo cristatus</name>
    <name type="common">Indian peafowl</name>
    <name type="synonym">Blue peafowl</name>
    <dbReference type="NCBI Taxonomy" id="9049"/>
    <lineage>
        <taxon>Eukaryota</taxon>
        <taxon>Metazoa</taxon>
        <taxon>Chordata</taxon>
        <taxon>Craniata</taxon>
        <taxon>Vertebrata</taxon>
        <taxon>Euteleostomi</taxon>
        <taxon>Archelosauria</taxon>
        <taxon>Archosauria</taxon>
        <taxon>Dinosauria</taxon>
        <taxon>Saurischia</taxon>
        <taxon>Theropoda</taxon>
        <taxon>Coelurosauria</taxon>
        <taxon>Aves</taxon>
        <taxon>Neognathae</taxon>
        <taxon>Galloanserae</taxon>
        <taxon>Galliformes</taxon>
        <taxon>Phasianidae</taxon>
        <taxon>Phasianinae</taxon>
        <taxon>Pavo</taxon>
    </lineage>
</organism>
<protein>
    <submittedName>
        <fullName evidence="2">Tripartite motif containing 8</fullName>
    </submittedName>
</protein>